<comment type="caution">
    <text evidence="3">The sequence shown here is derived from an EMBL/GenBank/DDBJ whole genome shotgun (WGS) entry which is preliminary data.</text>
</comment>
<keyword evidence="1" id="KW-0862">Zinc</keyword>
<evidence type="ECO:0000313" key="3">
    <source>
        <dbReference type="EMBL" id="MQL71979.1"/>
    </source>
</evidence>
<name>A0A843TUG5_COLES</name>
<keyword evidence="4" id="KW-1185">Reference proteome</keyword>
<organism evidence="3 4">
    <name type="scientific">Colocasia esculenta</name>
    <name type="common">Wild taro</name>
    <name type="synonym">Arum esculentum</name>
    <dbReference type="NCBI Taxonomy" id="4460"/>
    <lineage>
        <taxon>Eukaryota</taxon>
        <taxon>Viridiplantae</taxon>
        <taxon>Streptophyta</taxon>
        <taxon>Embryophyta</taxon>
        <taxon>Tracheophyta</taxon>
        <taxon>Spermatophyta</taxon>
        <taxon>Magnoliopsida</taxon>
        <taxon>Liliopsida</taxon>
        <taxon>Araceae</taxon>
        <taxon>Aroideae</taxon>
        <taxon>Colocasieae</taxon>
        <taxon>Colocasia</taxon>
    </lineage>
</organism>
<dbReference type="PANTHER" id="PTHR46798:SF3">
    <property type="entry name" value="RING FINGER FAMILY PROTEIN"/>
    <property type="match status" value="1"/>
</dbReference>
<dbReference type="InterPro" id="IPR044274">
    <property type="entry name" value="RFI2"/>
</dbReference>
<dbReference type="InterPro" id="IPR013083">
    <property type="entry name" value="Znf_RING/FYVE/PHD"/>
</dbReference>
<accession>A0A843TUG5</accession>
<dbReference type="SUPFAM" id="SSF57850">
    <property type="entry name" value="RING/U-box"/>
    <property type="match status" value="1"/>
</dbReference>
<dbReference type="PANTHER" id="PTHR46798">
    <property type="entry name" value="OS09G0511500 PROTEIN"/>
    <property type="match status" value="1"/>
</dbReference>
<dbReference type="Gene3D" id="3.30.40.10">
    <property type="entry name" value="Zinc/RING finger domain, C3HC4 (zinc finger)"/>
    <property type="match status" value="1"/>
</dbReference>
<keyword evidence="1" id="KW-0863">Zinc-finger</keyword>
<protein>
    <recommendedName>
        <fullName evidence="2">RING-type domain-containing protein</fullName>
    </recommendedName>
</protein>
<dbReference type="Proteomes" id="UP000652761">
    <property type="component" value="Unassembled WGS sequence"/>
</dbReference>
<dbReference type="InterPro" id="IPR001841">
    <property type="entry name" value="Znf_RING"/>
</dbReference>
<dbReference type="SMART" id="SM00184">
    <property type="entry name" value="RING"/>
    <property type="match status" value="1"/>
</dbReference>
<dbReference type="AlphaFoldDB" id="A0A843TUG5"/>
<evidence type="ECO:0000313" key="4">
    <source>
        <dbReference type="Proteomes" id="UP000652761"/>
    </source>
</evidence>
<dbReference type="GO" id="GO:0008270">
    <property type="term" value="F:zinc ion binding"/>
    <property type="evidence" value="ECO:0007669"/>
    <property type="project" value="UniProtKB-KW"/>
</dbReference>
<dbReference type="Pfam" id="PF13639">
    <property type="entry name" value="zf-RING_2"/>
    <property type="match status" value="1"/>
</dbReference>
<keyword evidence="1" id="KW-0479">Metal-binding</keyword>
<gene>
    <name evidence="3" type="ORF">Taro_004292</name>
</gene>
<feature type="domain" description="RING-type" evidence="2">
    <location>
        <begin position="21"/>
        <end position="66"/>
    </location>
</feature>
<dbReference type="OrthoDB" id="8062037at2759"/>
<reference evidence="3" key="1">
    <citation type="submission" date="2017-07" db="EMBL/GenBank/DDBJ databases">
        <title>Taro Niue Genome Assembly and Annotation.</title>
        <authorList>
            <person name="Atibalentja N."/>
            <person name="Keating K."/>
            <person name="Fields C.J."/>
        </authorList>
    </citation>
    <scope>NUCLEOTIDE SEQUENCE</scope>
    <source>
        <strain evidence="3">Niue_2</strain>
        <tissue evidence="3">Leaf</tissue>
    </source>
</reference>
<evidence type="ECO:0000259" key="2">
    <source>
        <dbReference type="PROSITE" id="PS50089"/>
    </source>
</evidence>
<dbReference type="EMBL" id="NMUH01000114">
    <property type="protein sequence ID" value="MQL71979.1"/>
    <property type="molecule type" value="Genomic_DNA"/>
</dbReference>
<evidence type="ECO:0000256" key="1">
    <source>
        <dbReference type="PROSITE-ProRule" id="PRU00175"/>
    </source>
</evidence>
<dbReference type="GO" id="GO:0004842">
    <property type="term" value="F:ubiquitin-protein transferase activity"/>
    <property type="evidence" value="ECO:0007669"/>
    <property type="project" value="InterPro"/>
</dbReference>
<dbReference type="PROSITE" id="PS50089">
    <property type="entry name" value="ZF_RING_2"/>
    <property type="match status" value="1"/>
</dbReference>
<proteinExistence type="predicted"/>
<sequence>MESDDGDAASQALASPAMVPCSICLEAVMDGGERSTAKLLCGHQFHLDCIGSAFNAKGMMQCPNCRKVEKGDWLYANCCLPFREASVDDWTYDEDLYDLTFSEMGYAIIPGGGRGGGEKGEIGEGKAMQL</sequence>